<keyword evidence="2" id="KW-1185">Reference proteome</keyword>
<name>A0ABR6U8D3_9ACTN</name>
<gene>
    <name evidence="1" type="ORF">H7344_07930</name>
</gene>
<sequence length="48" mass="5750">MRSTATRPQPRASWRALSPEQKQAVLRHLRERQQREVEVEIRRLDALV</sequence>
<dbReference type="EMBL" id="JACMYC010000004">
    <property type="protein sequence ID" value="MBC2960219.1"/>
    <property type="molecule type" value="Genomic_DNA"/>
</dbReference>
<protein>
    <submittedName>
        <fullName evidence="1">Uncharacterized protein</fullName>
    </submittedName>
</protein>
<evidence type="ECO:0000313" key="2">
    <source>
        <dbReference type="Proteomes" id="UP000604001"/>
    </source>
</evidence>
<proteinExistence type="predicted"/>
<evidence type="ECO:0000313" key="1">
    <source>
        <dbReference type="EMBL" id="MBC2960219.1"/>
    </source>
</evidence>
<accession>A0ABR6U8D3</accession>
<dbReference type="RefSeq" id="WP_186345498.1">
    <property type="nucleotide sequence ID" value="NZ_BMMR01000001.1"/>
</dbReference>
<dbReference type="Proteomes" id="UP000604001">
    <property type="component" value="Unassembled WGS sequence"/>
</dbReference>
<reference evidence="1 2" key="1">
    <citation type="submission" date="2020-08" db="EMBL/GenBank/DDBJ databases">
        <title>novel species in genus Nocardioides.</title>
        <authorList>
            <person name="Zhang G."/>
        </authorList>
    </citation>
    <scope>NUCLEOTIDE SEQUENCE [LARGE SCALE GENOMIC DNA]</scope>
    <source>
        <strain evidence="1 2">SC8A-24</strain>
    </source>
</reference>
<comment type="caution">
    <text evidence="1">The sequence shown here is derived from an EMBL/GenBank/DDBJ whole genome shotgun (WGS) entry which is preliminary data.</text>
</comment>
<organism evidence="1 2">
    <name type="scientific">Nocardioides deserti</name>
    <dbReference type="NCBI Taxonomy" id="1588644"/>
    <lineage>
        <taxon>Bacteria</taxon>
        <taxon>Bacillati</taxon>
        <taxon>Actinomycetota</taxon>
        <taxon>Actinomycetes</taxon>
        <taxon>Propionibacteriales</taxon>
        <taxon>Nocardioidaceae</taxon>
        <taxon>Nocardioides</taxon>
    </lineage>
</organism>